<dbReference type="PANTHER" id="PTHR31845:SF34">
    <property type="entry name" value="TRANSCRIPTIONAL ACTIVATOR OF PROTEASES PRTT"/>
    <property type="match status" value="1"/>
</dbReference>
<feature type="region of interest" description="Disordered" evidence="11">
    <location>
        <begin position="1"/>
        <end position="83"/>
    </location>
</feature>
<comment type="caution">
    <text evidence="13">The sequence shown here is derived from an EMBL/GenBank/DDBJ whole genome shotgun (WGS) entry which is preliminary data.</text>
</comment>
<keyword evidence="2" id="KW-0479">Metal-binding</keyword>
<dbReference type="EMBL" id="JAGTJQ010000001">
    <property type="protein sequence ID" value="KAH7040836.1"/>
    <property type="molecule type" value="Genomic_DNA"/>
</dbReference>
<evidence type="ECO:0000313" key="14">
    <source>
        <dbReference type="Proteomes" id="UP000756346"/>
    </source>
</evidence>
<keyword evidence="5" id="KW-0238">DNA-binding</keyword>
<accession>A0A9P8YHY1</accession>
<evidence type="ECO:0000256" key="5">
    <source>
        <dbReference type="ARBA" id="ARBA00023125"/>
    </source>
</evidence>
<gene>
    <name evidence="13" type="ORF">B0I36DRAFT_15970</name>
</gene>
<dbReference type="InterPro" id="IPR051089">
    <property type="entry name" value="prtT"/>
</dbReference>
<evidence type="ECO:0000256" key="4">
    <source>
        <dbReference type="ARBA" id="ARBA00023015"/>
    </source>
</evidence>
<comment type="similarity">
    <text evidence="8">Belongs to the prtT family.</text>
</comment>
<dbReference type="OrthoDB" id="2595934at2759"/>
<evidence type="ECO:0000259" key="12">
    <source>
        <dbReference type="PROSITE" id="PS50048"/>
    </source>
</evidence>
<feature type="compositionally biased region" description="Basic and acidic residues" evidence="11">
    <location>
        <begin position="138"/>
        <end position="157"/>
    </location>
</feature>
<keyword evidence="6" id="KW-0804">Transcription</keyword>
<dbReference type="Proteomes" id="UP000756346">
    <property type="component" value="Unassembled WGS sequence"/>
</dbReference>
<evidence type="ECO:0000256" key="2">
    <source>
        <dbReference type="ARBA" id="ARBA00022723"/>
    </source>
</evidence>
<keyword evidence="4" id="KW-0805">Transcription regulation</keyword>
<dbReference type="Gene3D" id="4.10.240.10">
    <property type="entry name" value="Zn(2)-C6 fungal-type DNA-binding domain"/>
    <property type="match status" value="1"/>
</dbReference>
<feature type="compositionally biased region" description="Polar residues" evidence="11">
    <location>
        <begin position="160"/>
        <end position="177"/>
    </location>
</feature>
<evidence type="ECO:0000256" key="1">
    <source>
        <dbReference type="ARBA" id="ARBA00004123"/>
    </source>
</evidence>
<evidence type="ECO:0000256" key="3">
    <source>
        <dbReference type="ARBA" id="ARBA00022833"/>
    </source>
</evidence>
<evidence type="ECO:0000256" key="6">
    <source>
        <dbReference type="ARBA" id="ARBA00023163"/>
    </source>
</evidence>
<reference evidence="13" key="1">
    <citation type="journal article" date="2021" name="Nat. Commun.">
        <title>Genetic determinants of endophytism in the Arabidopsis root mycobiome.</title>
        <authorList>
            <person name="Mesny F."/>
            <person name="Miyauchi S."/>
            <person name="Thiergart T."/>
            <person name="Pickel B."/>
            <person name="Atanasova L."/>
            <person name="Karlsson M."/>
            <person name="Huettel B."/>
            <person name="Barry K.W."/>
            <person name="Haridas S."/>
            <person name="Chen C."/>
            <person name="Bauer D."/>
            <person name="Andreopoulos W."/>
            <person name="Pangilinan J."/>
            <person name="LaButti K."/>
            <person name="Riley R."/>
            <person name="Lipzen A."/>
            <person name="Clum A."/>
            <person name="Drula E."/>
            <person name="Henrissat B."/>
            <person name="Kohler A."/>
            <person name="Grigoriev I.V."/>
            <person name="Martin F.M."/>
            <person name="Hacquard S."/>
        </authorList>
    </citation>
    <scope>NUCLEOTIDE SEQUENCE</scope>
    <source>
        <strain evidence="13">MPI-CAGE-CH-0230</strain>
    </source>
</reference>
<evidence type="ECO:0000313" key="13">
    <source>
        <dbReference type="EMBL" id="KAH7040836.1"/>
    </source>
</evidence>
<feature type="compositionally biased region" description="Low complexity" evidence="11">
    <location>
        <begin position="48"/>
        <end position="57"/>
    </location>
</feature>
<name>A0A9P8YHY1_9PEZI</name>
<dbReference type="PROSITE" id="PS50048">
    <property type="entry name" value="ZN2_CY6_FUNGAL_2"/>
    <property type="match status" value="1"/>
</dbReference>
<evidence type="ECO:0000256" key="11">
    <source>
        <dbReference type="SAM" id="MobiDB-lite"/>
    </source>
</evidence>
<feature type="region of interest" description="Disordered" evidence="11">
    <location>
        <begin position="641"/>
        <end position="681"/>
    </location>
</feature>
<dbReference type="PANTHER" id="PTHR31845">
    <property type="entry name" value="FINGER DOMAIN PROTEIN, PUTATIVE-RELATED"/>
    <property type="match status" value="1"/>
</dbReference>
<feature type="region of interest" description="Disordered" evidence="11">
    <location>
        <begin position="128"/>
        <end position="203"/>
    </location>
</feature>
<comment type="subcellular location">
    <subcellularLocation>
        <location evidence="1">Nucleus</location>
    </subcellularLocation>
</comment>
<dbReference type="GO" id="GO:0000981">
    <property type="term" value="F:DNA-binding transcription factor activity, RNA polymerase II-specific"/>
    <property type="evidence" value="ECO:0007669"/>
    <property type="project" value="InterPro"/>
</dbReference>
<keyword evidence="14" id="KW-1185">Reference proteome</keyword>
<evidence type="ECO:0000256" key="7">
    <source>
        <dbReference type="ARBA" id="ARBA00023242"/>
    </source>
</evidence>
<dbReference type="GO" id="GO:0005634">
    <property type="term" value="C:nucleus"/>
    <property type="evidence" value="ECO:0007669"/>
    <property type="project" value="UniProtKB-SubCell"/>
</dbReference>
<dbReference type="CDD" id="cd00067">
    <property type="entry name" value="GAL4"/>
    <property type="match status" value="1"/>
</dbReference>
<keyword evidence="3" id="KW-0862">Zinc</keyword>
<dbReference type="InterPro" id="IPR036864">
    <property type="entry name" value="Zn2-C6_fun-type_DNA-bd_sf"/>
</dbReference>
<dbReference type="InterPro" id="IPR001138">
    <property type="entry name" value="Zn2Cys6_DnaBD"/>
</dbReference>
<evidence type="ECO:0000256" key="10">
    <source>
        <dbReference type="ARBA" id="ARBA00042461"/>
    </source>
</evidence>
<dbReference type="GeneID" id="70178190"/>
<evidence type="ECO:0000256" key="8">
    <source>
        <dbReference type="ARBA" id="ARBA00038134"/>
    </source>
</evidence>
<sequence>MTAGCARCFTHEPSPTSPKPVKGQHLLRVMGPSPASRPAPRPTDDDSPASASMSPATQNPIKRRNSDELGPLPPKAPDQKRRRRAFSCLSCQKLKCRCEYDPGAPGCHRCQTLRLECSLKGENIVATYNAKSGPPKTTVEERLERHEESLSEIKSMLRDLQSSARASADRQIQQEGSARTARSRSPDSGSEGMPEYFSRPADHGTQSAPIVVLREISEQVSKGYRRIFEHVNLDLVQLQLLDEATAREFIQLFFRYQASSLIACGHEDLVQPRETRKVSTFLHTVCCLHGMAYRNELLGSELHRQVNEQARVSLGQALISSPLTLEEINAMLLMSDSGNAPNSSGTEYIDSWLLTGYCAKQAMLCVSFSKIVGRIKRGKSTVDDHKAIHLWSTICLHHLQWAATTGRPSIIPPAYVNQCNILLTFYHATMQDGMLVAEILLYSCLHEKLTSQTYVLDGSECEEFLAWKQKWNHLLVLPTSSMLKVGYHAACLILAVRCLEETGTGLRSQIFLSDYNGGSGANSVPDENNDPETRHGSTNEQEDQLRTNICKYAMLVLQAFLEAPPFLADAVPTCICLCIGYCAFVLAQYDESQSKISDAKTLDFINRVNEWSKSTPGKTWSYRYGELAKRKFDARIHGKMRASQGLAPPHPTHQTALRSPSRASPITPAERPAGSMGPPQYRNEEYHAQHLAGQPVMPNFEMPEQPIFPLMEDFFGGNILEWTR</sequence>
<protein>
    <recommendedName>
        <fullName evidence="9">Transcriptional activator of proteases prtT</fullName>
    </recommendedName>
    <alternativeName>
        <fullName evidence="10">Zn(2)-C6 zinc finger-containing protein prtT</fullName>
    </alternativeName>
</protein>
<feature type="compositionally biased region" description="Polar residues" evidence="11">
    <location>
        <begin position="652"/>
        <end position="664"/>
    </location>
</feature>
<keyword evidence="7" id="KW-0539">Nucleus</keyword>
<dbReference type="RefSeq" id="XP_046018891.1">
    <property type="nucleotide sequence ID" value="XM_046148644.1"/>
</dbReference>
<proteinExistence type="inferred from homology"/>
<feature type="domain" description="Zn(2)-C6 fungal-type" evidence="12">
    <location>
        <begin position="87"/>
        <end position="119"/>
    </location>
</feature>
<dbReference type="GO" id="GO:0000976">
    <property type="term" value="F:transcription cis-regulatory region binding"/>
    <property type="evidence" value="ECO:0007669"/>
    <property type="project" value="TreeGrafter"/>
</dbReference>
<feature type="region of interest" description="Disordered" evidence="11">
    <location>
        <begin position="521"/>
        <end position="542"/>
    </location>
</feature>
<dbReference type="SUPFAM" id="SSF57701">
    <property type="entry name" value="Zn2/Cys6 DNA-binding domain"/>
    <property type="match status" value="1"/>
</dbReference>
<dbReference type="AlphaFoldDB" id="A0A9P8YHY1"/>
<dbReference type="GO" id="GO:0008270">
    <property type="term" value="F:zinc ion binding"/>
    <property type="evidence" value="ECO:0007669"/>
    <property type="project" value="InterPro"/>
</dbReference>
<organism evidence="13 14">
    <name type="scientific">Microdochium trichocladiopsis</name>
    <dbReference type="NCBI Taxonomy" id="1682393"/>
    <lineage>
        <taxon>Eukaryota</taxon>
        <taxon>Fungi</taxon>
        <taxon>Dikarya</taxon>
        <taxon>Ascomycota</taxon>
        <taxon>Pezizomycotina</taxon>
        <taxon>Sordariomycetes</taxon>
        <taxon>Xylariomycetidae</taxon>
        <taxon>Xylariales</taxon>
        <taxon>Microdochiaceae</taxon>
        <taxon>Microdochium</taxon>
    </lineage>
</organism>
<evidence type="ECO:0000256" key="9">
    <source>
        <dbReference type="ARBA" id="ARBA00041135"/>
    </source>
</evidence>